<dbReference type="EMBL" id="LIAE01009493">
    <property type="protein sequence ID" value="PAV69544.1"/>
    <property type="molecule type" value="Genomic_DNA"/>
</dbReference>
<evidence type="ECO:0000313" key="2">
    <source>
        <dbReference type="EMBL" id="PAV69544.1"/>
    </source>
</evidence>
<keyword evidence="3" id="KW-1185">Reference proteome</keyword>
<evidence type="ECO:0000256" key="1">
    <source>
        <dbReference type="SAM" id="MobiDB-lite"/>
    </source>
</evidence>
<name>A0A2A2K6G5_9BILA</name>
<evidence type="ECO:0000313" key="3">
    <source>
        <dbReference type="Proteomes" id="UP000218231"/>
    </source>
</evidence>
<dbReference type="Proteomes" id="UP000218231">
    <property type="component" value="Unassembled WGS sequence"/>
</dbReference>
<sequence>MALRMNSVMAQGNGAGSAAFRCGAIRCALRDAALDGIPDQAGDVGAVEGLDRDDAGRAGDVDFGQPFAADHVDTDEQQPAALQFRPEHGADLALALRQFGLHRRAADREVRSDFAFAGQAVDRAGDLAVDQDDALVALRHRGQERLDHMRFAPGLVEHLDQRGEVRAVAADAEDRLAAVAMQRLDDDLAMLREEGACFVEAAGDERRRHELRIVEHEHLFGRVADAVRIVHHERPIGDAFEQMRRGDIAEVERRVLPHQHDIGLLAEIEADGRVEAEMVARARCRRALYRHRMRLRPDAAVGVIQVLGEVMEQPVPARLACQHQREARIAGDVDLIERVHLDGDGEGHGHTREWVGSGWDLGGGRWNVTRSARGSGRSGRYVVAGRRGAERLSCEGDEGVSRRGAEGAEVCRATQRSA</sequence>
<proteinExistence type="predicted"/>
<feature type="compositionally biased region" description="Basic and acidic residues" evidence="1">
    <location>
        <begin position="396"/>
        <end position="406"/>
    </location>
</feature>
<accession>A0A2A2K6G5</accession>
<dbReference type="AlphaFoldDB" id="A0A2A2K6G5"/>
<comment type="caution">
    <text evidence="2">The sequence shown here is derived from an EMBL/GenBank/DDBJ whole genome shotgun (WGS) entry which is preliminary data.</text>
</comment>
<feature type="region of interest" description="Disordered" evidence="1">
    <location>
        <begin position="396"/>
        <end position="418"/>
    </location>
</feature>
<gene>
    <name evidence="2" type="ORF">WR25_06090</name>
</gene>
<protein>
    <submittedName>
        <fullName evidence="2">Uncharacterized protein</fullName>
    </submittedName>
</protein>
<reference evidence="2 3" key="1">
    <citation type="journal article" date="2017" name="Curr. Biol.">
        <title>Genome architecture and evolution of a unichromosomal asexual nematode.</title>
        <authorList>
            <person name="Fradin H."/>
            <person name="Zegar C."/>
            <person name="Gutwein M."/>
            <person name="Lucas J."/>
            <person name="Kovtun M."/>
            <person name="Corcoran D."/>
            <person name="Baugh L.R."/>
            <person name="Kiontke K."/>
            <person name="Gunsalus K."/>
            <person name="Fitch D.H."/>
            <person name="Piano F."/>
        </authorList>
    </citation>
    <scope>NUCLEOTIDE SEQUENCE [LARGE SCALE GENOMIC DNA]</scope>
    <source>
        <strain evidence="2">PF1309</strain>
    </source>
</reference>
<organism evidence="2 3">
    <name type="scientific">Diploscapter pachys</name>
    <dbReference type="NCBI Taxonomy" id="2018661"/>
    <lineage>
        <taxon>Eukaryota</taxon>
        <taxon>Metazoa</taxon>
        <taxon>Ecdysozoa</taxon>
        <taxon>Nematoda</taxon>
        <taxon>Chromadorea</taxon>
        <taxon>Rhabditida</taxon>
        <taxon>Rhabditina</taxon>
        <taxon>Rhabditomorpha</taxon>
        <taxon>Rhabditoidea</taxon>
        <taxon>Rhabditidae</taxon>
        <taxon>Diploscapter</taxon>
    </lineage>
</organism>